<keyword evidence="2" id="KW-0808">Transferase</keyword>
<keyword evidence="3" id="KW-0812">Transmembrane</keyword>
<dbReference type="Pfam" id="PF01531">
    <property type="entry name" value="Glyco_transf_11"/>
    <property type="match status" value="1"/>
</dbReference>
<dbReference type="GO" id="GO:0008107">
    <property type="term" value="F:galactoside 2-alpha-L-fucosyltransferase activity"/>
    <property type="evidence" value="ECO:0007669"/>
    <property type="project" value="InterPro"/>
</dbReference>
<keyword evidence="3" id="KW-0472">Membrane</keyword>
<name>A0A016UVE2_9BILA</name>
<reference evidence="5" key="1">
    <citation type="journal article" date="2015" name="Nat. Genet.">
        <title>The genome and transcriptome of the zoonotic hookworm Ancylostoma ceylanicum identify infection-specific gene families.</title>
        <authorList>
            <person name="Schwarz E.M."/>
            <person name="Hu Y."/>
            <person name="Antoshechkin I."/>
            <person name="Miller M.M."/>
            <person name="Sternberg P.W."/>
            <person name="Aroian R.V."/>
        </authorList>
    </citation>
    <scope>NUCLEOTIDE SEQUENCE</scope>
    <source>
        <strain evidence="5">HY135</strain>
    </source>
</reference>
<evidence type="ECO:0000256" key="2">
    <source>
        <dbReference type="ARBA" id="ARBA00022679"/>
    </source>
</evidence>
<protein>
    <recommendedName>
        <fullName evidence="6">L-Fucosyltransferase</fullName>
    </recommendedName>
</protein>
<evidence type="ECO:0000313" key="5">
    <source>
        <dbReference type="Proteomes" id="UP000024635"/>
    </source>
</evidence>
<dbReference type="PANTHER" id="PTHR22898:SF3">
    <property type="entry name" value="ALPHA-1,2-FUCOSYLTRANSFERASE-RELATED"/>
    <property type="match status" value="1"/>
</dbReference>
<evidence type="ECO:0000256" key="3">
    <source>
        <dbReference type="SAM" id="Phobius"/>
    </source>
</evidence>
<dbReference type="InterPro" id="IPR052501">
    <property type="entry name" value="Alpha-1-2_FucT"/>
</dbReference>
<evidence type="ECO:0008006" key="6">
    <source>
        <dbReference type="Google" id="ProtNLM"/>
    </source>
</evidence>
<accession>A0A016UVE2</accession>
<keyword evidence="3" id="KW-1133">Transmembrane helix</keyword>
<organism evidence="4 5">
    <name type="scientific">Ancylostoma ceylanicum</name>
    <dbReference type="NCBI Taxonomy" id="53326"/>
    <lineage>
        <taxon>Eukaryota</taxon>
        <taxon>Metazoa</taxon>
        <taxon>Ecdysozoa</taxon>
        <taxon>Nematoda</taxon>
        <taxon>Chromadorea</taxon>
        <taxon>Rhabditida</taxon>
        <taxon>Rhabditina</taxon>
        <taxon>Rhabditomorpha</taxon>
        <taxon>Strongyloidea</taxon>
        <taxon>Ancylostomatidae</taxon>
        <taxon>Ancylostomatinae</taxon>
        <taxon>Ancylostoma</taxon>
    </lineage>
</organism>
<sequence>MHHTKNKIMDFDLYRTHSNLMCIHIRKTDFDERNISTDMISTVEAANTIALQTGLSQFMIFGDDQEFMENMAQAIIENGNWDKDVVFVSKFEEYIDLYISSKLCKAFLISAVTSTFGWWLAFFAPGQDAIYYMPDTRPHADKRPSEELFLKTWRRYDG</sequence>
<keyword evidence="1" id="KW-0328">Glycosyltransferase</keyword>
<gene>
    <name evidence="4" type="primary">Acey_s0024.g1066</name>
    <name evidence="4" type="ORF">Y032_0024g1066</name>
</gene>
<dbReference type="PANTHER" id="PTHR22898">
    <property type="entry name" value="UNCHARACTERIZED GLYCOSOL TRANSFERASE-RELATED"/>
    <property type="match status" value="1"/>
</dbReference>
<dbReference type="GO" id="GO:0016020">
    <property type="term" value="C:membrane"/>
    <property type="evidence" value="ECO:0007669"/>
    <property type="project" value="InterPro"/>
</dbReference>
<dbReference type="EMBL" id="JARK01001360">
    <property type="protein sequence ID" value="EYC19399.1"/>
    <property type="molecule type" value="Genomic_DNA"/>
</dbReference>
<dbReference type="GO" id="GO:0005975">
    <property type="term" value="P:carbohydrate metabolic process"/>
    <property type="evidence" value="ECO:0007669"/>
    <property type="project" value="InterPro"/>
</dbReference>
<keyword evidence="5" id="KW-1185">Reference proteome</keyword>
<feature type="transmembrane region" description="Helical" evidence="3">
    <location>
        <begin position="106"/>
        <end position="124"/>
    </location>
</feature>
<dbReference type="OrthoDB" id="5815225at2759"/>
<dbReference type="Proteomes" id="UP000024635">
    <property type="component" value="Unassembled WGS sequence"/>
</dbReference>
<evidence type="ECO:0000313" key="4">
    <source>
        <dbReference type="EMBL" id="EYC19399.1"/>
    </source>
</evidence>
<dbReference type="AlphaFoldDB" id="A0A016UVE2"/>
<evidence type="ECO:0000256" key="1">
    <source>
        <dbReference type="ARBA" id="ARBA00022676"/>
    </source>
</evidence>
<comment type="caution">
    <text evidence="4">The sequence shown here is derived from an EMBL/GenBank/DDBJ whole genome shotgun (WGS) entry which is preliminary data.</text>
</comment>
<dbReference type="InterPro" id="IPR002516">
    <property type="entry name" value="Glyco_trans_11"/>
</dbReference>
<proteinExistence type="predicted"/>